<comment type="caution">
    <text evidence="2">The sequence shown here is derived from an EMBL/GenBank/DDBJ whole genome shotgun (WGS) entry which is preliminary data.</text>
</comment>
<evidence type="ECO:0000256" key="1">
    <source>
        <dbReference type="SAM" id="MobiDB-lite"/>
    </source>
</evidence>
<protein>
    <recommendedName>
        <fullName evidence="4">HNH endonuclease</fullName>
    </recommendedName>
</protein>
<feature type="region of interest" description="Disordered" evidence="1">
    <location>
        <begin position="227"/>
        <end position="251"/>
    </location>
</feature>
<keyword evidence="3" id="KW-1185">Reference proteome</keyword>
<proteinExistence type="predicted"/>
<reference evidence="2 3" key="1">
    <citation type="submission" date="2024-02" db="EMBL/GenBank/DDBJ databases">
        <title>Lysinimicrobium sediminis NBRC 112286.</title>
        <authorList>
            <person name="Ichikawa N."/>
            <person name="Katano-Makiyama Y."/>
            <person name="Hidaka K."/>
        </authorList>
    </citation>
    <scope>NUCLEOTIDE SEQUENCE [LARGE SCALE GENOMIC DNA]</scope>
    <source>
        <strain evidence="2 3">NBRC 112286</strain>
    </source>
</reference>
<evidence type="ECO:0008006" key="4">
    <source>
        <dbReference type="Google" id="ProtNLM"/>
    </source>
</evidence>
<dbReference type="RefSeq" id="WP_286216046.1">
    <property type="nucleotide sequence ID" value="NZ_AP027736.1"/>
</dbReference>
<evidence type="ECO:0000313" key="2">
    <source>
        <dbReference type="EMBL" id="GAA5517969.1"/>
    </source>
</evidence>
<name>A0ABP9WE64_9MICO</name>
<dbReference type="EMBL" id="BAABRR010000001">
    <property type="protein sequence ID" value="GAA5517969.1"/>
    <property type="molecule type" value="Genomic_DNA"/>
</dbReference>
<dbReference type="Proteomes" id="UP001426770">
    <property type="component" value="Unassembled WGS sequence"/>
</dbReference>
<organism evidence="2 3">
    <name type="scientific">Demequina sediminis</name>
    <dbReference type="NCBI Taxonomy" id="1930058"/>
    <lineage>
        <taxon>Bacteria</taxon>
        <taxon>Bacillati</taxon>
        <taxon>Actinomycetota</taxon>
        <taxon>Actinomycetes</taxon>
        <taxon>Micrococcales</taxon>
        <taxon>Demequinaceae</taxon>
        <taxon>Demequina</taxon>
    </lineage>
</organism>
<accession>A0ABP9WE64</accession>
<evidence type="ECO:0000313" key="3">
    <source>
        <dbReference type="Proteomes" id="UP001426770"/>
    </source>
</evidence>
<sequence length="384" mass="41138">MVTYFGSREEAEASISSQAALSPAAAAVAATLAAVFGRDAAATLSPVNQPLASVQPRTAMHAVIGELRCTLYADPTVVNVLTPGSDAEGHLRARALDGNAIVPHPKGNRFYAGVRYAARIPTRPDDDAELLLRRLVGLRLHTVSGSVNSVLHVGSRDVVVATTRSPEGQRVPIADVAAGLELLHDRGIVEVTPDVLGYRSAFIGAVLLTIPGARIVEGSPVRVELADEGEAPGPESRAPELVPGPFQGDLDRPVTAKQRREQQRLRQFLLAGRADANCALCGEVYPARFLWASHIKRRSAATPDEIRDLGRIAMLACVFGCDALFEDGYVAVQAGVIIGTPAVAGSSAIGRRIAEIAGRKFEAYEASEQYFEWHYEHIFRRQDP</sequence>
<gene>
    <name evidence="2" type="ORF">Lsed01_00386</name>
</gene>